<evidence type="ECO:0000313" key="2">
    <source>
        <dbReference type="Proteomes" id="UP001297422"/>
    </source>
</evidence>
<protein>
    <submittedName>
        <fullName evidence="1">Uncharacterized protein</fullName>
    </submittedName>
</protein>
<sequence>AGKIVTWVVNGVKSLPSKMIDVGKNVVKGLWEGIKNVKDWILDKISGFVDGIVGGIKKFFGIHSPSRVMAD</sequence>
<reference evidence="1" key="1">
    <citation type="submission" date="2021-10" db="EMBL/GenBank/DDBJ databases">
        <title>Collection of gut derived symbiotic bacterial strains cultured from healthy donors.</title>
        <authorList>
            <person name="Lin H."/>
            <person name="Littmann E."/>
            <person name="Claire K."/>
            <person name="Pamer E."/>
        </authorList>
    </citation>
    <scope>NUCLEOTIDE SEQUENCE</scope>
    <source>
        <strain evidence="1">MSK.23.4</strain>
    </source>
</reference>
<accession>A0AAJ1ETK8</accession>
<feature type="non-terminal residue" evidence="1">
    <location>
        <position position="1"/>
    </location>
</feature>
<dbReference type="EMBL" id="JAJBNC010000584">
    <property type="protein sequence ID" value="MCB5496263.1"/>
    <property type="molecule type" value="Genomic_DNA"/>
</dbReference>
<dbReference type="RefSeq" id="WP_330652714.1">
    <property type="nucleotide sequence ID" value="NZ_JAJBNC010000584.1"/>
</dbReference>
<evidence type="ECO:0000313" key="1">
    <source>
        <dbReference type="EMBL" id="MCB5496263.1"/>
    </source>
</evidence>
<feature type="non-terminal residue" evidence="1">
    <location>
        <position position="71"/>
    </location>
</feature>
<name>A0AAJ1ETK8_MEDGN</name>
<dbReference type="AlphaFoldDB" id="A0AAJ1ETK8"/>
<organism evidence="1 2">
    <name type="scientific">Mediterraneibacter gnavus</name>
    <name type="common">Ruminococcus gnavus</name>
    <dbReference type="NCBI Taxonomy" id="33038"/>
    <lineage>
        <taxon>Bacteria</taxon>
        <taxon>Bacillati</taxon>
        <taxon>Bacillota</taxon>
        <taxon>Clostridia</taxon>
        <taxon>Lachnospirales</taxon>
        <taxon>Lachnospiraceae</taxon>
        <taxon>Mediterraneibacter</taxon>
    </lineage>
</organism>
<gene>
    <name evidence="1" type="ORF">LIQ10_21530</name>
</gene>
<comment type="caution">
    <text evidence="1">The sequence shown here is derived from an EMBL/GenBank/DDBJ whole genome shotgun (WGS) entry which is preliminary data.</text>
</comment>
<dbReference type="Proteomes" id="UP001297422">
    <property type="component" value="Unassembled WGS sequence"/>
</dbReference>
<proteinExistence type="predicted"/>